<accession>A0A9W8NKM3</accession>
<organism evidence="3 4">
    <name type="scientific">Xylaria arbuscula</name>
    <dbReference type="NCBI Taxonomy" id="114810"/>
    <lineage>
        <taxon>Eukaryota</taxon>
        <taxon>Fungi</taxon>
        <taxon>Dikarya</taxon>
        <taxon>Ascomycota</taxon>
        <taxon>Pezizomycotina</taxon>
        <taxon>Sordariomycetes</taxon>
        <taxon>Xylariomycetidae</taxon>
        <taxon>Xylariales</taxon>
        <taxon>Xylariaceae</taxon>
        <taxon>Xylaria</taxon>
    </lineage>
</organism>
<proteinExistence type="predicted"/>
<dbReference type="EMBL" id="JANPWZ010000184">
    <property type="protein sequence ID" value="KAJ3578670.1"/>
    <property type="molecule type" value="Genomic_DNA"/>
</dbReference>
<dbReference type="Gene3D" id="1.25.40.20">
    <property type="entry name" value="Ankyrin repeat-containing domain"/>
    <property type="match status" value="1"/>
</dbReference>
<dbReference type="InterPro" id="IPR036770">
    <property type="entry name" value="Ankyrin_rpt-contain_sf"/>
</dbReference>
<dbReference type="SUPFAM" id="SSF48403">
    <property type="entry name" value="Ankyrin repeat"/>
    <property type="match status" value="1"/>
</dbReference>
<dbReference type="PANTHER" id="PTHR38788">
    <property type="entry name" value="CLR5 DOMAIN-CONTAINING PROTEIN"/>
    <property type="match status" value="1"/>
</dbReference>
<feature type="domain" description="Clr5" evidence="2">
    <location>
        <begin position="7"/>
        <end position="62"/>
    </location>
</feature>
<gene>
    <name evidence="3" type="ORF">NPX13_g1891</name>
</gene>
<dbReference type="AlphaFoldDB" id="A0A9W8NKM3"/>
<evidence type="ECO:0000313" key="3">
    <source>
        <dbReference type="EMBL" id="KAJ3578670.1"/>
    </source>
</evidence>
<dbReference type="PROSITE" id="PS50088">
    <property type="entry name" value="ANK_REPEAT"/>
    <property type="match status" value="2"/>
</dbReference>
<keyword evidence="4" id="KW-1185">Reference proteome</keyword>
<dbReference type="Pfam" id="PF12796">
    <property type="entry name" value="Ank_2"/>
    <property type="match status" value="1"/>
</dbReference>
<name>A0A9W8NKM3_9PEZI</name>
<feature type="repeat" description="ANK" evidence="1">
    <location>
        <begin position="338"/>
        <end position="370"/>
    </location>
</feature>
<dbReference type="PRINTS" id="PR01415">
    <property type="entry name" value="ANKYRIN"/>
</dbReference>
<evidence type="ECO:0000256" key="1">
    <source>
        <dbReference type="PROSITE-ProRule" id="PRU00023"/>
    </source>
</evidence>
<dbReference type="InterPro" id="IPR025676">
    <property type="entry name" value="Clr5_dom"/>
</dbReference>
<evidence type="ECO:0000313" key="4">
    <source>
        <dbReference type="Proteomes" id="UP001148614"/>
    </source>
</evidence>
<sequence length="422" mass="46756">MPTNLTDNDWNSYRDTIRSLYLTENRKLQGPGGVMQEMSTEHGFNATKAQYERRLKKWGFQKNKKKEDWEAVALKVTKRKRDNKESEVRIGGEVVPVKKLRKELSRYGFEAAFPHTFQASTPETPEGFHVCTPPFFQATTCLRNLPWFQFLAMIESEVSPYPDLVSITTNLVSSSTSTASLSQSKRLPMLDPVHTEVEKITSVLQTWAATKTLASQSNALKCVHDRLRAIIPGDFDRELSVGAENTRRLIKIDGNVQYLSLTVYLLANNNLNIEIVAAVAELFQDKRSMQLLRRLLSIRIPTVEAFAEKLFLGATKSRYPSIIQECINAGVDPDSQLLGQTALQYISGKGDIEVAEVLLAAGANVNAPPADWNSRTALQAAAESGNIELVQVLLSAGADINALLAAGSSPSCCWYRCQCPAS</sequence>
<evidence type="ECO:0000259" key="2">
    <source>
        <dbReference type="Pfam" id="PF14420"/>
    </source>
</evidence>
<dbReference type="PROSITE" id="PS50297">
    <property type="entry name" value="ANK_REP_REGION"/>
    <property type="match status" value="2"/>
</dbReference>
<dbReference type="VEuPathDB" id="FungiDB:F4678DRAFT_435902"/>
<reference evidence="3" key="1">
    <citation type="submission" date="2022-07" db="EMBL/GenBank/DDBJ databases">
        <title>Genome Sequence of Xylaria arbuscula.</title>
        <authorList>
            <person name="Buettner E."/>
        </authorList>
    </citation>
    <scope>NUCLEOTIDE SEQUENCE</scope>
    <source>
        <strain evidence="3">VT107</strain>
    </source>
</reference>
<dbReference type="Proteomes" id="UP001148614">
    <property type="component" value="Unassembled WGS sequence"/>
</dbReference>
<protein>
    <recommendedName>
        <fullName evidence="2">Clr5 domain-containing protein</fullName>
    </recommendedName>
</protein>
<keyword evidence="1" id="KW-0040">ANK repeat</keyword>
<dbReference type="InterPro" id="IPR002110">
    <property type="entry name" value="Ankyrin_rpt"/>
</dbReference>
<dbReference type="PANTHER" id="PTHR38788:SF3">
    <property type="entry name" value="CLR5 DOMAIN-CONTAINING PROTEIN"/>
    <property type="match status" value="1"/>
</dbReference>
<dbReference type="Pfam" id="PF14420">
    <property type="entry name" value="Clr5"/>
    <property type="match status" value="1"/>
</dbReference>
<dbReference type="SMART" id="SM00248">
    <property type="entry name" value="ANK"/>
    <property type="match status" value="2"/>
</dbReference>
<feature type="repeat" description="ANK" evidence="1">
    <location>
        <begin position="373"/>
        <end position="405"/>
    </location>
</feature>
<comment type="caution">
    <text evidence="3">The sequence shown here is derived from an EMBL/GenBank/DDBJ whole genome shotgun (WGS) entry which is preliminary data.</text>
</comment>